<organism evidence="2 3">
    <name type="scientific">Hyaloscypha bicolor E</name>
    <dbReference type="NCBI Taxonomy" id="1095630"/>
    <lineage>
        <taxon>Eukaryota</taxon>
        <taxon>Fungi</taxon>
        <taxon>Dikarya</taxon>
        <taxon>Ascomycota</taxon>
        <taxon>Pezizomycotina</taxon>
        <taxon>Leotiomycetes</taxon>
        <taxon>Helotiales</taxon>
        <taxon>Hyaloscyphaceae</taxon>
        <taxon>Hyaloscypha</taxon>
        <taxon>Hyaloscypha bicolor</taxon>
    </lineage>
</organism>
<dbReference type="EMBL" id="KZ613913">
    <property type="protein sequence ID" value="PMD50345.1"/>
    <property type="molecule type" value="Genomic_DNA"/>
</dbReference>
<feature type="domain" description="Isopenicillin N synthase-like Fe(2+) 2OG dioxygenase" evidence="1">
    <location>
        <begin position="84"/>
        <end position="141"/>
    </location>
</feature>
<evidence type="ECO:0000313" key="2">
    <source>
        <dbReference type="EMBL" id="PMD50345.1"/>
    </source>
</evidence>
<accession>A0A2J6SHV1</accession>
<protein>
    <recommendedName>
        <fullName evidence="1">Isopenicillin N synthase-like Fe(2+) 2OG dioxygenase domain-containing protein</fullName>
    </recommendedName>
</protein>
<dbReference type="OrthoDB" id="288590at2759"/>
<dbReference type="InterPro" id="IPR027443">
    <property type="entry name" value="IPNS-like_sf"/>
</dbReference>
<dbReference type="InterPro" id="IPR044861">
    <property type="entry name" value="IPNS-like_FE2OG_OXY"/>
</dbReference>
<evidence type="ECO:0000259" key="1">
    <source>
        <dbReference type="Pfam" id="PF03171"/>
    </source>
</evidence>
<dbReference type="InParanoid" id="A0A2J6SHV1"/>
<name>A0A2J6SHV1_9HELO</name>
<dbReference type="GeneID" id="36590036"/>
<dbReference type="Gene3D" id="2.60.120.330">
    <property type="entry name" value="B-lactam Antibiotic, Isopenicillin N Synthase, Chain"/>
    <property type="match status" value="1"/>
</dbReference>
<dbReference type="RefSeq" id="XP_024727249.1">
    <property type="nucleotide sequence ID" value="XM_024881959.1"/>
</dbReference>
<reference evidence="2 3" key="1">
    <citation type="submission" date="2016-04" db="EMBL/GenBank/DDBJ databases">
        <title>A degradative enzymes factory behind the ericoid mycorrhizal symbiosis.</title>
        <authorList>
            <consortium name="DOE Joint Genome Institute"/>
            <person name="Martino E."/>
            <person name="Morin E."/>
            <person name="Grelet G."/>
            <person name="Kuo A."/>
            <person name="Kohler A."/>
            <person name="Daghino S."/>
            <person name="Barry K."/>
            <person name="Choi C."/>
            <person name="Cichocki N."/>
            <person name="Clum A."/>
            <person name="Copeland A."/>
            <person name="Hainaut M."/>
            <person name="Haridas S."/>
            <person name="Labutti K."/>
            <person name="Lindquist E."/>
            <person name="Lipzen A."/>
            <person name="Khouja H.-R."/>
            <person name="Murat C."/>
            <person name="Ohm R."/>
            <person name="Olson A."/>
            <person name="Spatafora J."/>
            <person name="Veneault-Fourrey C."/>
            <person name="Henrissat B."/>
            <person name="Grigoriev I."/>
            <person name="Martin F."/>
            <person name="Perotto S."/>
        </authorList>
    </citation>
    <scope>NUCLEOTIDE SEQUENCE [LARGE SCALE GENOMIC DNA]</scope>
    <source>
        <strain evidence="2 3">E</strain>
    </source>
</reference>
<dbReference type="AlphaFoldDB" id="A0A2J6SHV1"/>
<evidence type="ECO:0000313" key="3">
    <source>
        <dbReference type="Proteomes" id="UP000235371"/>
    </source>
</evidence>
<keyword evidence="3" id="KW-1185">Reference proteome</keyword>
<proteinExistence type="predicted"/>
<dbReference type="Proteomes" id="UP000235371">
    <property type="component" value="Unassembled WGS sequence"/>
</dbReference>
<dbReference type="SUPFAM" id="SSF51197">
    <property type="entry name" value="Clavaminate synthase-like"/>
    <property type="match status" value="1"/>
</dbReference>
<dbReference type="STRING" id="1095630.A0A2J6SHV1"/>
<gene>
    <name evidence="2" type="ORF">K444DRAFT_621722</name>
</gene>
<sequence length="147" mass="16396">MTISKSDLSLARPPVNLWLLSQAWSSTSQNQTSFLPPSRPPSLAVRPYTPSFKNSRPAFSAYLPFPLGKASSFFDHYPTDSLSTLRLLHYPPPPASRQQELICTPRTDSDILTLLHQDETGGLEVRDSTGGWIPEPHVPDSDACQYW</sequence>
<dbReference type="Pfam" id="PF03171">
    <property type="entry name" value="2OG-FeII_Oxy"/>
    <property type="match status" value="1"/>
</dbReference>